<accession>A0ABU3BM58</accession>
<dbReference type="InterPro" id="IPR043519">
    <property type="entry name" value="NT_sf"/>
</dbReference>
<proteinExistence type="predicted"/>
<protein>
    <recommendedName>
        <fullName evidence="3">Polymerase nucleotidyl transferase domain-containing protein</fullName>
    </recommendedName>
</protein>
<keyword evidence="2" id="KW-1185">Reference proteome</keyword>
<evidence type="ECO:0000313" key="1">
    <source>
        <dbReference type="EMBL" id="MDT0630378.1"/>
    </source>
</evidence>
<evidence type="ECO:0000313" key="2">
    <source>
        <dbReference type="Proteomes" id="UP001267426"/>
    </source>
</evidence>
<dbReference type="SUPFAM" id="SSF81301">
    <property type="entry name" value="Nucleotidyltransferase"/>
    <property type="match status" value="1"/>
</dbReference>
<name>A0ABU3BM58_9BACT</name>
<dbReference type="RefSeq" id="WP_311661436.1">
    <property type="nucleotide sequence ID" value="NZ_JAVRHT010000001.1"/>
</dbReference>
<gene>
    <name evidence="1" type="ORF">RM540_01345</name>
</gene>
<organism evidence="1 2">
    <name type="scientific">Rubrivirga litoralis</name>
    <dbReference type="NCBI Taxonomy" id="3075598"/>
    <lineage>
        <taxon>Bacteria</taxon>
        <taxon>Pseudomonadati</taxon>
        <taxon>Rhodothermota</taxon>
        <taxon>Rhodothermia</taxon>
        <taxon>Rhodothermales</taxon>
        <taxon>Rubricoccaceae</taxon>
        <taxon>Rubrivirga</taxon>
    </lineage>
</organism>
<sequence length="73" mass="7975">MPGSDLDLLVVLADVGRRRDATVALRRVLADLPVAKDVVVASADEVDQRRSSPWHIVGLGLREGREVYAREAP</sequence>
<reference evidence="1 2" key="1">
    <citation type="submission" date="2023-09" db="EMBL/GenBank/DDBJ databases">
        <authorList>
            <person name="Rey-Velasco X."/>
        </authorList>
    </citation>
    <scope>NUCLEOTIDE SEQUENCE [LARGE SCALE GENOMIC DNA]</scope>
    <source>
        <strain evidence="1 2">F394</strain>
    </source>
</reference>
<evidence type="ECO:0008006" key="3">
    <source>
        <dbReference type="Google" id="ProtNLM"/>
    </source>
</evidence>
<dbReference type="EMBL" id="JAVRHT010000001">
    <property type="protein sequence ID" value="MDT0630378.1"/>
    <property type="molecule type" value="Genomic_DNA"/>
</dbReference>
<comment type="caution">
    <text evidence="1">The sequence shown here is derived from an EMBL/GenBank/DDBJ whole genome shotgun (WGS) entry which is preliminary data.</text>
</comment>
<dbReference type="Proteomes" id="UP001267426">
    <property type="component" value="Unassembled WGS sequence"/>
</dbReference>